<organism evidence="3 4">
    <name type="scientific">Streptomyces physcomitrii</name>
    <dbReference type="NCBI Taxonomy" id="2724184"/>
    <lineage>
        <taxon>Bacteria</taxon>
        <taxon>Bacillati</taxon>
        <taxon>Actinomycetota</taxon>
        <taxon>Actinomycetes</taxon>
        <taxon>Kitasatosporales</taxon>
        <taxon>Streptomycetaceae</taxon>
        <taxon>Streptomyces</taxon>
    </lineage>
</organism>
<reference evidence="3 4" key="1">
    <citation type="submission" date="2020-04" db="EMBL/GenBank/DDBJ databases">
        <title>Phylogenetic Diversity and Antibacterial Activity against Ralstonia solanacearum of Endophytic Actinomycete Isolated from Moss.</title>
        <authorList>
            <person name="Zhuang X."/>
        </authorList>
    </citation>
    <scope>NUCLEOTIDE SEQUENCE [LARGE SCALE GENOMIC DNA]</scope>
    <source>
        <strain evidence="3 4">LD120</strain>
    </source>
</reference>
<dbReference type="InterPro" id="IPR000836">
    <property type="entry name" value="PRTase_dom"/>
</dbReference>
<evidence type="ECO:0000313" key="4">
    <source>
        <dbReference type="Proteomes" id="UP000772196"/>
    </source>
</evidence>
<dbReference type="CDD" id="cd06223">
    <property type="entry name" value="PRTases_typeI"/>
    <property type="match status" value="1"/>
</dbReference>
<dbReference type="EMBL" id="JAAWWP010000001">
    <property type="protein sequence ID" value="NKI39678.1"/>
    <property type="molecule type" value="Genomic_DNA"/>
</dbReference>
<evidence type="ECO:0000313" key="3">
    <source>
        <dbReference type="EMBL" id="NKI39678.1"/>
    </source>
</evidence>
<dbReference type="InterPro" id="IPR051910">
    <property type="entry name" value="ComF/GntX_DNA_util-trans"/>
</dbReference>
<sequence>MRRLWQDLADLVFPADCAGCGEPRAELCGRCRAALHGRRARRVRPDPAPGGLPVVHAAAPYQDAVRAVLLAHKERGALGLAAPLGTALAGAAGVARGGAGGGGGEGGGAPTLLVPLPSTPRSTRARGHDPTRRVALAAARVLRGSGVPARVVPVLRQRRAVADQSGLNSRQRKANLKGALEVNARAVRLFGPGARVIIVDDLLTTGSSLAEAARALSADAGVRRISAAVIAAPAEAFEVNRN</sequence>
<dbReference type="PANTHER" id="PTHR47505">
    <property type="entry name" value="DNA UTILIZATION PROTEIN YHGH"/>
    <property type="match status" value="1"/>
</dbReference>
<dbReference type="RefSeq" id="WP_168534650.1">
    <property type="nucleotide sequence ID" value="NZ_JAAWWP010000001.1"/>
</dbReference>
<dbReference type="Gene3D" id="3.40.50.2020">
    <property type="match status" value="1"/>
</dbReference>
<gene>
    <name evidence="3" type="ORF">HFV08_00065</name>
</gene>
<evidence type="ECO:0000259" key="2">
    <source>
        <dbReference type="Pfam" id="PF00156"/>
    </source>
</evidence>
<dbReference type="InterPro" id="IPR029057">
    <property type="entry name" value="PRTase-like"/>
</dbReference>
<dbReference type="SUPFAM" id="SSF53271">
    <property type="entry name" value="PRTase-like"/>
    <property type="match status" value="1"/>
</dbReference>
<dbReference type="Pfam" id="PF00156">
    <property type="entry name" value="Pribosyltran"/>
    <property type="match status" value="1"/>
</dbReference>
<proteinExistence type="inferred from homology"/>
<accession>A0ABX1GVC0</accession>
<dbReference type="PANTHER" id="PTHR47505:SF1">
    <property type="entry name" value="DNA UTILIZATION PROTEIN YHGH"/>
    <property type="match status" value="1"/>
</dbReference>
<name>A0ABX1GVC0_9ACTN</name>
<feature type="domain" description="Phosphoribosyltransferase" evidence="2">
    <location>
        <begin position="192"/>
        <end position="234"/>
    </location>
</feature>
<comment type="caution">
    <text evidence="3">The sequence shown here is derived from an EMBL/GenBank/DDBJ whole genome shotgun (WGS) entry which is preliminary data.</text>
</comment>
<evidence type="ECO:0000256" key="1">
    <source>
        <dbReference type="ARBA" id="ARBA00008007"/>
    </source>
</evidence>
<comment type="similarity">
    <text evidence="1">Belongs to the ComF/GntX family.</text>
</comment>
<keyword evidence="4" id="KW-1185">Reference proteome</keyword>
<dbReference type="Proteomes" id="UP000772196">
    <property type="component" value="Unassembled WGS sequence"/>
</dbReference>
<protein>
    <submittedName>
        <fullName evidence="3">ComF family protein</fullName>
    </submittedName>
</protein>